<dbReference type="InterPro" id="IPR036864">
    <property type="entry name" value="Zn2-C6_fun-type_DNA-bd_sf"/>
</dbReference>
<name>A0A9W9RK62_PENBR</name>
<evidence type="ECO:0000256" key="2">
    <source>
        <dbReference type="ARBA" id="ARBA00022723"/>
    </source>
</evidence>
<evidence type="ECO:0000256" key="1">
    <source>
        <dbReference type="ARBA" id="ARBA00004123"/>
    </source>
</evidence>
<dbReference type="PROSITE" id="PS50048">
    <property type="entry name" value="ZN2_CY6_FUNGAL_2"/>
    <property type="match status" value="1"/>
</dbReference>
<comment type="caution">
    <text evidence="10">The sequence shown here is derived from an EMBL/GenBank/DDBJ whole genome shotgun (WGS) entry which is preliminary data.</text>
</comment>
<reference evidence="10" key="2">
    <citation type="journal article" date="2023" name="IMA Fungus">
        <title>Comparative genomic study of the Penicillium genus elucidates a diverse pangenome and 15 lateral gene transfer events.</title>
        <authorList>
            <person name="Petersen C."/>
            <person name="Sorensen T."/>
            <person name="Nielsen M.R."/>
            <person name="Sondergaard T.E."/>
            <person name="Sorensen J.L."/>
            <person name="Fitzpatrick D.A."/>
            <person name="Frisvad J.C."/>
            <person name="Nielsen K.L."/>
        </authorList>
    </citation>
    <scope>NUCLEOTIDE SEQUENCE</scope>
    <source>
        <strain evidence="10">IBT 35675</strain>
    </source>
</reference>
<keyword evidence="3" id="KW-0862">Zinc</keyword>
<dbReference type="GO" id="GO:0006351">
    <property type="term" value="P:DNA-templated transcription"/>
    <property type="evidence" value="ECO:0007669"/>
    <property type="project" value="InterPro"/>
</dbReference>
<dbReference type="SMART" id="SM00906">
    <property type="entry name" value="Fungal_trans"/>
    <property type="match status" value="1"/>
</dbReference>
<evidence type="ECO:0000256" key="4">
    <source>
        <dbReference type="ARBA" id="ARBA00023015"/>
    </source>
</evidence>
<organism evidence="10 11">
    <name type="scientific">Penicillium brevicompactum</name>
    <dbReference type="NCBI Taxonomy" id="5074"/>
    <lineage>
        <taxon>Eukaryota</taxon>
        <taxon>Fungi</taxon>
        <taxon>Dikarya</taxon>
        <taxon>Ascomycota</taxon>
        <taxon>Pezizomycotina</taxon>
        <taxon>Eurotiomycetes</taxon>
        <taxon>Eurotiomycetidae</taxon>
        <taxon>Eurotiales</taxon>
        <taxon>Aspergillaceae</taxon>
        <taxon>Penicillium</taxon>
    </lineage>
</organism>
<dbReference type="Pfam" id="PF00172">
    <property type="entry name" value="Zn_clus"/>
    <property type="match status" value="1"/>
</dbReference>
<dbReference type="GO" id="GO:0043565">
    <property type="term" value="F:sequence-specific DNA binding"/>
    <property type="evidence" value="ECO:0007669"/>
    <property type="project" value="TreeGrafter"/>
</dbReference>
<dbReference type="InterPro" id="IPR052202">
    <property type="entry name" value="Yeast_MetPath_Reg"/>
</dbReference>
<dbReference type="SMART" id="SM00066">
    <property type="entry name" value="GAL4"/>
    <property type="match status" value="1"/>
</dbReference>
<dbReference type="SUPFAM" id="SSF57701">
    <property type="entry name" value="Zn2/Cys6 DNA-binding domain"/>
    <property type="match status" value="1"/>
</dbReference>
<proteinExistence type="predicted"/>
<dbReference type="GO" id="GO:0045944">
    <property type="term" value="P:positive regulation of transcription by RNA polymerase II"/>
    <property type="evidence" value="ECO:0007669"/>
    <property type="project" value="TreeGrafter"/>
</dbReference>
<accession>A0A9W9RK62</accession>
<evidence type="ECO:0000259" key="9">
    <source>
        <dbReference type="PROSITE" id="PS50048"/>
    </source>
</evidence>
<gene>
    <name evidence="10" type="ORF">N7541_002589</name>
</gene>
<feature type="compositionally biased region" description="Polar residues" evidence="8">
    <location>
        <begin position="189"/>
        <end position="200"/>
    </location>
</feature>
<dbReference type="EMBL" id="JAPZBR010000002">
    <property type="protein sequence ID" value="KAJ5361745.1"/>
    <property type="molecule type" value="Genomic_DNA"/>
</dbReference>
<keyword evidence="5" id="KW-0238">DNA-binding</keyword>
<dbReference type="AlphaFoldDB" id="A0A9W9RK62"/>
<evidence type="ECO:0000256" key="5">
    <source>
        <dbReference type="ARBA" id="ARBA00023125"/>
    </source>
</evidence>
<dbReference type="Pfam" id="PF04082">
    <property type="entry name" value="Fungal_trans"/>
    <property type="match status" value="1"/>
</dbReference>
<evidence type="ECO:0000313" key="10">
    <source>
        <dbReference type="EMBL" id="KAJ5361745.1"/>
    </source>
</evidence>
<dbReference type="CDD" id="cd00067">
    <property type="entry name" value="GAL4"/>
    <property type="match status" value="1"/>
</dbReference>
<reference evidence="10" key="1">
    <citation type="submission" date="2022-12" db="EMBL/GenBank/DDBJ databases">
        <authorList>
            <person name="Petersen C."/>
        </authorList>
    </citation>
    <scope>NUCLEOTIDE SEQUENCE</scope>
    <source>
        <strain evidence="10">IBT 35675</strain>
    </source>
</reference>
<dbReference type="GO" id="GO:0008270">
    <property type="term" value="F:zinc ion binding"/>
    <property type="evidence" value="ECO:0007669"/>
    <property type="project" value="InterPro"/>
</dbReference>
<dbReference type="GO" id="GO:0000981">
    <property type="term" value="F:DNA-binding transcription factor activity, RNA polymerase II-specific"/>
    <property type="evidence" value="ECO:0007669"/>
    <property type="project" value="InterPro"/>
</dbReference>
<dbReference type="Proteomes" id="UP001148299">
    <property type="component" value="Unassembled WGS sequence"/>
</dbReference>
<keyword evidence="11" id="KW-1185">Reference proteome</keyword>
<dbReference type="InterPro" id="IPR001138">
    <property type="entry name" value="Zn2Cys6_DnaBD"/>
</dbReference>
<evidence type="ECO:0000313" key="11">
    <source>
        <dbReference type="Proteomes" id="UP001148299"/>
    </source>
</evidence>
<evidence type="ECO:0000256" key="7">
    <source>
        <dbReference type="ARBA" id="ARBA00023242"/>
    </source>
</evidence>
<evidence type="ECO:0000256" key="8">
    <source>
        <dbReference type="SAM" id="MobiDB-lite"/>
    </source>
</evidence>
<feature type="region of interest" description="Disordered" evidence="8">
    <location>
        <begin position="106"/>
        <end position="130"/>
    </location>
</feature>
<dbReference type="PANTHER" id="PTHR47782">
    <property type="entry name" value="ZN(II)2CYS6 TRANSCRIPTION FACTOR (EUROFUNG)-RELATED"/>
    <property type="match status" value="1"/>
</dbReference>
<sequence length="707" mass="79222">MDSPRRSRNRAACRRCQRRKIRCDGDLPRCASCKKASVACVNDGKQEVSRTYIANLQKRLQWLESFVKERDSTFRPEDGPQVDLSDISLLEPTEGDTQLQSAIPEDTGAQRSNTPHHEQPSEPTDSLLPRTQSRPAHEIGLVSLSSGGEPRYIGPSSGYFLANLVFSNAGRRAGPPRDNVQGNDGGSTRPMSLSSDFFNTPAQLPSRKEDARELTSKFFTSVHLVYPFLHEPSHLDRLERMYSSASHDPVDAFHVYMVLAISASDLSRRFRIPLPAEGYYTAATGHFELACAEGSLQGLQSLLLLMVYGLHNPSCDINVWSLNYQCLSSLIDLGLQRDIRASSAFPISYLEQEMRTRVFWVVYSFDRTLGTMMGRPIGVRDEACELRLPSNVSDNGLLEPAPTASSEGTSTSHITFSIHLFKLAQINSEIKYVMHSICRDTPRYAYPPVADINLWQKDMIDRLQSWLADIPSAPPNDTIVNICECKYHEMMILILRPSPGIPDPSEEMLGKCFHHAVHLLREFGGLYRQEALLYSRLVVHSIFLSTLIMLHCLWRLPRVASEVQIEEVVADTNISLNILSSIGEYWTEAKRARDCIHELSGATVQKLIRMRSLESSSIQSRPGTNQLVSSTGRSTRAQNVQAMDLIPPPRPDSGVESVPYNPFMDDYDPNIDSMSWLNDTMPGGFMDLGGAPDFDTLMWEVFNANSR</sequence>
<dbReference type="CDD" id="cd12148">
    <property type="entry name" value="fungal_TF_MHR"/>
    <property type="match status" value="1"/>
</dbReference>
<keyword evidence="4" id="KW-0805">Transcription regulation</keyword>
<dbReference type="PANTHER" id="PTHR47782:SF1">
    <property type="entry name" value="PYRIMIDINE PATHWAY REGULATORY PROTEIN 1"/>
    <property type="match status" value="1"/>
</dbReference>
<feature type="region of interest" description="Disordered" evidence="8">
    <location>
        <begin position="171"/>
        <end position="200"/>
    </location>
</feature>
<dbReference type="GO" id="GO:0005634">
    <property type="term" value="C:nucleus"/>
    <property type="evidence" value="ECO:0007669"/>
    <property type="project" value="UniProtKB-SubCell"/>
</dbReference>
<protein>
    <recommendedName>
        <fullName evidence="9">Zn(2)-C6 fungal-type domain-containing protein</fullName>
    </recommendedName>
</protein>
<evidence type="ECO:0000256" key="6">
    <source>
        <dbReference type="ARBA" id="ARBA00023163"/>
    </source>
</evidence>
<comment type="subcellular location">
    <subcellularLocation>
        <location evidence="1">Nucleus</location>
    </subcellularLocation>
</comment>
<dbReference type="InterPro" id="IPR007219">
    <property type="entry name" value="XnlR_reg_dom"/>
</dbReference>
<feature type="domain" description="Zn(2)-C6 fungal-type" evidence="9">
    <location>
        <begin position="12"/>
        <end position="42"/>
    </location>
</feature>
<evidence type="ECO:0000256" key="3">
    <source>
        <dbReference type="ARBA" id="ARBA00022833"/>
    </source>
</evidence>
<keyword evidence="7" id="KW-0539">Nucleus</keyword>
<dbReference type="Gene3D" id="4.10.240.10">
    <property type="entry name" value="Zn(2)-C6 fungal-type DNA-binding domain"/>
    <property type="match status" value="1"/>
</dbReference>
<feature type="compositionally biased region" description="Polar residues" evidence="8">
    <location>
        <begin position="121"/>
        <end position="130"/>
    </location>
</feature>
<keyword evidence="6" id="KW-0804">Transcription</keyword>
<keyword evidence="2" id="KW-0479">Metal-binding</keyword>